<dbReference type="AlphaFoldDB" id="A0A1H9UEB6"/>
<protein>
    <submittedName>
        <fullName evidence="1">Uncharacterized protein</fullName>
    </submittedName>
</protein>
<reference evidence="1 2" key="1">
    <citation type="submission" date="2016-10" db="EMBL/GenBank/DDBJ databases">
        <authorList>
            <person name="de Groot N.N."/>
        </authorList>
    </citation>
    <scope>NUCLEOTIDE SEQUENCE [LARGE SCALE GENOMIC DNA]</scope>
    <source>
        <strain evidence="1 2">DSM 13760</strain>
    </source>
</reference>
<dbReference type="STRING" id="142588.SAMN04488559_12817"/>
<keyword evidence="2" id="KW-1185">Reference proteome</keyword>
<evidence type="ECO:0000313" key="1">
    <source>
        <dbReference type="EMBL" id="SES07786.1"/>
    </source>
</evidence>
<proteinExistence type="predicted"/>
<sequence>MTIVKLPKKFRDICEDIRNGKEEAIEELNHYKPDHFMNQKLAVLAEVDYFNGRFAEGLEKDIKLLDYWDEWPHSNVYTEHVAAMGFAAVKLKRQDEIKKILLEKIHMIETNDDRPQHLKKSMIGYYQLINAYLETGIKGHRENGVLIHKNSEEYCPPETPSSLSLLKEQANRNDGKLLYLAFTKGEMEDFISVYQSSSDSPMWHYKALSVFYYMQEEEAALACIKKIAKQRLWFVSSATQVRPMSLFEHQLTYPFLSNEEQLQEILFAAIEQ</sequence>
<dbReference type="EMBL" id="FOHA01000028">
    <property type="protein sequence ID" value="SES07786.1"/>
    <property type="molecule type" value="Genomic_DNA"/>
</dbReference>
<name>A0A1H9UEB6_9LACT</name>
<dbReference type="OrthoDB" id="1855290at2"/>
<accession>A0A1H9UEB6</accession>
<dbReference type="RefSeq" id="WP_092654137.1">
    <property type="nucleotide sequence ID" value="NZ_FOHA01000028.1"/>
</dbReference>
<evidence type="ECO:0000313" key="2">
    <source>
        <dbReference type="Proteomes" id="UP000198948"/>
    </source>
</evidence>
<dbReference type="Proteomes" id="UP000198948">
    <property type="component" value="Unassembled WGS sequence"/>
</dbReference>
<gene>
    <name evidence="1" type="ORF">SAMN04488559_12817</name>
</gene>
<organism evidence="1 2">
    <name type="scientific">Isobaculum melis</name>
    <dbReference type="NCBI Taxonomy" id="142588"/>
    <lineage>
        <taxon>Bacteria</taxon>
        <taxon>Bacillati</taxon>
        <taxon>Bacillota</taxon>
        <taxon>Bacilli</taxon>
        <taxon>Lactobacillales</taxon>
        <taxon>Carnobacteriaceae</taxon>
        <taxon>Isobaculum</taxon>
    </lineage>
</organism>